<evidence type="ECO:0000256" key="1">
    <source>
        <dbReference type="SAM" id="MobiDB-lite"/>
    </source>
</evidence>
<dbReference type="Proteomes" id="UP000196230">
    <property type="component" value="Unassembled WGS sequence"/>
</dbReference>
<protein>
    <submittedName>
        <fullName evidence="2">Uncharacterized protein</fullName>
    </submittedName>
</protein>
<dbReference type="AlphaFoldDB" id="A0A1R4IYQ0"/>
<sequence length="38" mass="3811">MRQPSGEEPRVHGHQCAARAGGRSSGPGGPDSPGRCPA</sequence>
<gene>
    <name evidence="2" type="ORF">FM125_05355</name>
</gene>
<feature type="compositionally biased region" description="Basic and acidic residues" evidence="1">
    <location>
        <begin position="1"/>
        <end position="11"/>
    </location>
</feature>
<evidence type="ECO:0000313" key="2">
    <source>
        <dbReference type="EMBL" id="SJN24824.1"/>
    </source>
</evidence>
<name>A0A1R4IYQ0_9MICC</name>
<accession>A0A1R4IYQ0</accession>
<evidence type="ECO:0000313" key="3">
    <source>
        <dbReference type="Proteomes" id="UP000196230"/>
    </source>
</evidence>
<proteinExistence type="predicted"/>
<organism evidence="2 3">
    <name type="scientific">Micrococcus lylae</name>
    <dbReference type="NCBI Taxonomy" id="1273"/>
    <lineage>
        <taxon>Bacteria</taxon>
        <taxon>Bacillati</taxon>
        <taxon>Actinomycetota</taxon>
        <taxon>Actinomycetes</taxon>
        <taxon>Micrococcales</taxon>
        <taxon>Micrococcaceae</taxon>
        <taxon>Micrococcus</taxon>
    </lineage>
</organism>
<dbReference type="EMBL" id="FUKP01000035">
    <property type="protein sequence ID" value="SJN24824.1"/>
    <property type="molecule type" value="Genomic_DNA"/>
</dbReference>
<feature type="region of interest" description="Disordered" evidence="1">
    <location>
        <begin position="1"/>
        <end position="38"/>
    </location>
</feature>
<reference evidence="2 3" key="1">
    <citation type="submission" date="2017-02" db="EMBL/GenBank/DDBJ databases">
        <authorList>
            <person name="Peterson S.W."/>
        </authorList>
    </citation>
    <scope>NUCLEOTIDE SEQUENCE [LARGE SCALE GENOMIC DNA]</scope>
    <source>
        <strain evidence="2 3">2B3F</strain>
    </source>
</reference>